<feature type="compositionally biased region" description="Low complexity" evidence="1">
    <location>
        <begin position="81"/>
        <end position="101"/>
    </location>
</feature>
<keyword evidence="4" id="KW-1185">Reference proteome</keyword>
<evidence type="ECO:0000256" key="1">
    <source>
        <dbReference type="SAM" id="MobiDB-lite"/>
    </source>
</evidence>
<keyword evidence="2" id="KW-0472">Membrane</keyword>
<evidence type="ECO:0000313" key="4">
    <source>
        <dbReference type="Proteomes" id="UP000199062"/>
    </source>
</evidence>
<keyword evidence="2" id="KW-0812">Transmembrane</keyword>
<evidence type="ECO:0000313" key="3">
    <source>
        <dbReference type="EMBL" id="SFR93111.1"/>
    </source>
</evidence>
<gene>
    <name evidence="3" type="ORF">SAMN05216559_1222</name>
</gene>
<name>A0A1I6KPK4_9EURY</name>
<dbReference type="RefSeq" id="WP_089814846.1">
    <property type="nucleotide sequence ID" value="NZ_FOZK01000001.1"/>
</dbReference>
<dbReference type="AlphaFoldDB" id="A0A1I6KPK4"/>
<proteinExistence type="predicted"/>
<accession>A0A1I6KPK4</accession>
<dbReference type="OrthoDB" id="137379at2157"/>
<feature type="transmembrane region" description="Helical" evidence="2">
    <location>
        <begin position="27"/>
        <end position="48"/>
    </location>
</feature>
<dbReference type="EMBL" id="FOZK01000001">
    <property type="protein sequence ID" value="SFR93111.1"/>
    <property type="molecule type" value="Genomic_DNA"/>
</dbReference>
<feature type="compositionally biased region" description="Acidic residues" evidence="1">
    <location>
        <begin position="11"/>
        <end position="21"/>
    </location>
</feature>
<feature type="compositionally biased region" description="Low complexity" evidence="1">
    <location>
        <begin position="63"/>
        <end position="73"/>
    </location>
</feature>
<evidence type="ECO:0000256" key="2">
    <source>
        <dbReference type="SAM" id="Phobius"/>
    </source>
</evidence>
<organism evidence="3 4">
    <name type="scientific">Halomicrobium zhouii</name>
    <dbReference type="NCBI Taxonomy" id="767519"/>
    <lineage>
        <taxon>Archaea</taxon>
        <taxon>Methanobacteriati</taxon>
        <taxon>Methanobacteriota</taxon>
        <taxon>Stenosarchaea group</taxon>
        <taxon>Halobacteria</taxon>
        <taxon>Halobacteriales</taxon>
        <taxon>Haloarculaceae</taxon>
        <taxon>Halomicrobium</taxon>
    </lineage>
</organism>
<feature type="region of interest" description="Disordered" evidence="1">
    <location>
        <begin position="49"/>
        <end position="139"/>
    </location>
</feature>
<dbReference type="Proteomes" id="UP000199062">
    <property type="component" value="Unassembled WGS sequence"/>
</dbReference>
<protein>
    <submittedName>
        <fullName evidence="3">Uncharacterized protein</fullName>
    </submittedName>
</protein>
<keyword evidence="2" id="KW-1133">Transmembrane helix</keyword>
<feature type="region of interest" description="Disordered" evidence="1">
    <location>
        <begin position="1"/>
        <end position="23"/>
    </location>
</feature>
<reference evidence="3 4" key="1">
    <citation type="submission" date="2016-10" db="EMBL/GenBank/DDBJ databases">
        <authorList>
            <person name="de Groot N.N."/>
        </authorList>
    </citation>
    <scope>NUCLEOTIDE SEQUENCE [LARGE SCALE GENOMIC DNA]</scope>
    <source>
        <strain evidence="3 4">CGMCC 1.10457</strain>
    </source>
</reference>
<sequence length="281" mass="29282">MTGPTQPFREEPDEPEEVEESRDDRRLLALLALVLLVILGAGIGTIALPGTGPDEEPTPTPGPVTITPTTATPTPTPGAGPPAATATPTATPTAVDTATPTETRRDDRDDADVDDGDDDRDSDDDSPSRVDLTADGSDVLVEATGLAPGHDGRNSVTFENAGTVAGRLLVNDTSVVDHENSLLEPEKAVGDDATTGELSGALQVRLSVTYADGTTEYLFGSSSKYVTLQSLDGADRSSTEALGAGEQATVTFEWRLPTSTGNEIQSDGVEFDVDFVLRQAT</sequence>
<dbReference type="STRING" id="767519.SAMN05216559_1222"/>
<feature type="compositionally biased region" description="Acidic residues" evidence="1">
    <location>
        <begin position="109"/>
        <end position="125"/>
    </location>
</feature>